<feature type="compositionally biased region" description="Polar residues" evidence="1">
    <location>
        <begin position="36"/>
        <end position="61"/>
    </location>
</feature>
<evidence type="ECO:0000256" key="1">
    <source>
        <dbReference type="SAM" id="MobiDB-lite"/>
    </source>
</evidence>
<protein>
    <submittedName>
        <fullName evidence="2">Uncharacterized protein</fullName>
    </submittedName>
</protein>
<organism evidence="2">
    <name type="scientific">uncultured Microcoleus sp</name>
    <dbReference type="NCBI Taxonomy" id="259945"/>
    <lineage>
        <taxon>Bacteria</taxon>
        <taxon>Bacillati</taxon>
        <taxon>Cyanobacteriota</taxon>
        <taxon>Cyanophyceae</taxon>
        <taxon>Oscillatoriophycideae</taxon>
        <taxon>Oscillatoriales</taxon>
        <taxon>Microcoleaceae</taxon>
        <taxon>Microcoleus</taxon>
        <taxon>environmental samples</taxon>
    </lineage>
</organism>
<name>A0A6J4NVM2_9CYAN</name>
<dbReference type="AlphaFoldDB" id="A0A6J4NVM2"/>
<feature type="compositionally biased region" description="Basic and acidic residues" evidence="1">
    <location>
        <begin position="25"/>
        <end position="34"/>
    </location>
</feature>
<reference evidence="2" key="1">
    <citation type="submission" date="2020-02" db="EMBL/GenBank/DDBJ databases">
        <authorList>
            <person name="Meier V. D."/>
        </authorList>
    </citation>
    <scope>NUCLEOTIDE SEQUENCE</scope>
    <source>
        <strain evidence="2">AVDCRST_MAG84</strain>
    </source>
</reference>
<feature type="region of interest" description="Disordered" evidence="1">
    <location>
        <begin position="1"/>
        <end position="61"/>
    </location>
</feature>
<sequence>MRQGFQPLADCRTNDKCRSPFQPLADDRTGDESRQLLLQSKKPTASKTPQCSVKYGDSSNN</sequence>
<accession>A0A6J4NVM2</accession>
<evidence type="ECO:0000313" key="2">
    <source>
        <dbReference type="EMBL" id="CAA9398749.1"/>
    </source>
</evidence>
<dbReference type="EMBL" id="CADCTZ010001454">
    <property type="protein sequence ID" value="CAA9398749.1"/>
    <property type="molecule type" value="Genomic_DNA"/>
</dbReference>
<proteinExistence type="predicted"/>
<gene>
    <name evidence="2" type="ORF">AVDCRST_MAG84-6011</name>
</gene>